<feature type="domain" description="GGDEF" evidence="3">
    <location>
        <begin position="76"/>
        <end position="198"/>
    </location>
</feature>
<dbReference type="CDD" id="cd01949">
    <property type="entry name" value="GGDEF"/>
    <property type="match status" value="1"/>
</dbReference>
<sequence length="198" mass="21709">MAESVSLNSRARETHEDVGALRDENEILRTTLADMRARVEELERLADSDTLTPLPNRRFFVRALSRVLAHVARHGTPAVAMFVDLDGLKAINDRHGHGAGDAALIHVANLLREHIRVTDVVARIGGDEFGLLLDQLDEGDAERKARSLEQLIEENPLELKGSKLPLAVSIGSTMLLADDSTESALARADARMYGTKRS</sequence>
<evidence type="ECO:0000313" key="5">
    <source>
        <dbReference type="Proteomes" id="UP000286100"/>
    </source>
</evidence>
<dbReference type="RefSeq" id="WP_119765420.1">
    <property type="nucleotide sequence ID" value="NZ_QYUM01000004.1"/>
</dbReference>
<comment type="caution">
    <text evidence="4">The sequence shown here is derived from an EMBL/GenBank/DDBJ whole genome shotgun (WGS) entry which is preliminary data.</text>
</comment>
<reference evidence="4 5" key="1">
    <citation type="submission" date="2018-09" db="EMBL/GenBank/DDBJ databases">
        <authorList>
            <person name="Zhu H."/>
        </authorList>
    </citation>
    <scope>NUCLEOTIDE SEQUENCE [LARGE SCALE GENOMIC DNA]</scope>
    <source>
        <strain evidence="4 5">K2R01-6</strain>
    </source>
</reference>
<dbReference type="PROSITE" id="PS50887">
    <property type="entry name" value="GGDEF"/>
    <property type="match status" value="1"/>
</dbReference>
<dbReference type="AlphaFoldDB" id="A0A418W7T3"/>
<evidence type="ECO:0000256" key="1">
    <source>
        <dbReference type="ARBA" id="ARBA00012528"/>
    </source>
</evidence>
<name>A0A418W7T3_9SPHN</name>
<dbReference type="EC" id="2.7.7.65" evidence="1"/>
<dbReference type="PANTHER" id="PTHR45138:SF9">
    <property type="entry name" value="DIGUANYLATE CYCLASE DGCM-RELATED"/>
    <property type="match status" value="1"/>
</dbReference>
<dbReference type="Proteomes" id="UP000286100">
    <property type="component" value="Unassembled WGS sequence"/>
</dbReference>
<dbReference type="InterPro" id="IPR000160">
    <property type="entry name" value="GGDEF_dom"/>
</dbReference>
<gene>
    <name evidence="4" type="ORF">D3876_19750</name>
</gene>
<dbReference type="InterPro" id="IPR043128">
    <property type="entry name" value="Rev_trsase/Diguanyl_cyclase"/>
</dbReference>
<dbReference type="GO" id="GO:0052621">
    <property type="term" value="F:diguanylate cyclase activity"/>
    <property type="evidence" value="ECO:0007669"/>
    <property type="project" value="UniProtKB-EC"/>
</dbReference>
<accession>A0A418W7T3</accession>
<dbReference type="SMART" id="SM00267">
    <property type="entry name" value="GGDEF"/>
    <property type="match status" value="1"/>
</dbReference>
<proteinExistence type="predicted"/>
<dbReference type="OrthoDB" id="384661at2"/>
<keyword evidence="5" id="KW-1185">Reference proteome</keyword>
<evidence type="ECO:0000259" key="3">
    <source>
        <dbReference type="PROSITE" id="PS50887"/>
    </source>
</evidence>
<dbReference type="InterPro" id="IPR029787">
    <property type="entry name" value="Nucleotide_cyclase"/>
</dbReference>
<dbReference type="SUPFAM" id="SSF55073">
    <property type="entry name" value="Nucleotide cyclase"/>
    <property type="match status" value="1"/>
</dbReference>
<evidence type="ECO:0000256" key="2">
    <source>
        <dbReference type="ARBA" id="ARBA00034247"/>
    </source>
</evidence>
<protein>
    <recommendedName>
        <fullName evidence="1">diguanylate cyclase</fullName>
        <ecNumber evidence="1">2.7.7.65</ecNumber>
    </recommendedName>
</protein>
<dbReference type="EMBL" id="QYUM01000004">
    <property type="protein sequence ID" value="RJF86062.1"/>
    <property type="molecule type" value="Genomic_DNA"/>
</dbReference>
<evidence type="ECO:0000313" key="4">
    <source>
        <dbReference type="EMBL" id="RJF86062.1"/>
    </source>
</evidence>
<dbReference type="InterPro" id="IPR050469">
    <property type="entry name" value="Diguanylate_Cyclase"/>
</dbReference>
<dbReference type="PANTHER" id="PTHR45138">
    <property type="entry name" value="REGULATORY COMPONENTS OF SENSORY TRANSDUCTION SYSTEM"/>
    <property type="match status" value="1"/>
</dbReference>
<organism evidence="4 5">
    <name type="scientific">Sphingomonas cavernae</name>
    <dbReference type="NCBI Taxonomy" id="2320861"/>
    <lineage>
        <taxon>Bacteria</taxon>
        <taxon>Pseudomonadati</taxon>
        <taxon>Pseudomonadota</taxon>
        <taxon>Alphaproteobacteria</taxon>
        <taxon>Sphingomonadales</taxon>
        <taxon>Sphingomonadaceae</taxon>
        <taxon>Sphingomonas</taxon>
    </lineage>
</organism>
<dbReference type="Pfam" id="PF00990">
    <property type="entry name" value="GGDEF"/>
    <property type="match status" value="1"/>
</dbReference>
<dbReference type="Gene3D" id="3.30.70.270">
    <property type="match status" value="1"/>
</dbReference>
<dbReference type="NCBIfam" id="TIGR00254">
    <property type="entry name" value="GGDEF"/>
    <property type="match status" value="1"/>
</dbReference>
<comment type="catalytic activity">
    <reaction evidence="2">
        <text>2 GTP = 3',3'-c-di-GMP + 2 diphosphate</text>
        <dbReference type="Rhea" id="RHEA:24898"/>
        <dbReference type="ChEBI" id="CHEBI:33019"/>
        <dbReference type="ChEBI" id="CHEBI:37565"/>
        <dbReference type="ChEBI" id="CHEBI:58805"/>
        <dbReference type="EC" id="2.7.7.65"/>
    </reaction>
</comment>